<comment type="similarity">
    <text evidence="2">Belongs to the mitochondrion-specific ribosomal protein mL49 family.</text>
</comment>
<dbReference type="PANTHER" id="PTHR13477:SF0">
    <property type="entry name" value="LARGE RIBOSOMAL SUBUNIT PROTEIN ML49"/>
    <property type="match status" value="1"/>
</dbReference>
<protein>
    <recommendedName>
        <fullName evidence="6">Large ribosomal subunit protein mL49</fullName>
    </recommendedName>
</protein>
<dbReference type="GO" id="GO:0006412">
    <property type="term" value="P:translation"/>
    <property type="evidence" value="ECO:0007669"/>
    <property type="project" value="InterPro"/>
</dbReference>
<keyword evidence="4" id="KW-0496">Mitochondrion</keyword>
<dbReference type="GO" id="GO:0005762">
    <property type="term" value="C:mitochondrial large ribosomal subunit"/>
    <property type="evidence" value="ECO:0007669"/>
    <property type="project" value="TreeGrafter"/>
</dbReference>
<dbReference type="GO" id="GO:0003735">
    <property type="term" value="F:structural constituent of ribosome"/>
    <property type="evidence" value="ECO:0007669"/>
    <property type="project" value="InterPro"/>
</dbReference>
<organism evidence="7 8">
    <name type="scientific">Wickerhamomyces mucosus</name>
    <dbReference type="NCBI Taxonomy" id="1378264"/>
    <lineage>
        <taxon>Eukaryota</taxon>
        <taxon>Fungi</taxon>
        <taxon>Dikarya</taxon>
        <taxon>Ascomycota</taxon>
        <taxon>Saccharomycotina</taxon>
        <taxon>Saccharomycetes</taxon>
        <taxon>Phaffomycetales</taxon>
        <taxon>Wickerhamomycetaceae</taxon>
        <taxon>Wickerhamomyces</taxon>
    </lineage>
</organism>
<dbReference type="PANTHER" id="PTHR13477">
    <property type="entry name" value="MITOCHONDRIAL 39S RIBOSOMAL PROTEIN L49"/>
    <property type="match status" value="1"/>
</dbReference>
<sequence>MLRRSIIPTYKPFIRLYSVEASAKASINKKLFPKLNDITAEDLGNSSKLEKTFGFGTYHLERSSFRNLPIYIEYKANNVVYTEIRKIKGDIIQFRNDLQQILPDVPKNNFKVVMESKKILIKGTHKEKLNEILSTVF</sequence>
<name>A0A9P8PRU5_9ASCO</name>
<dbReference type="Gene3D" id="3.30.780.10">
    <property type="entry name" value="SUI1-like domain"/>
    <property type="match status" value="1"/>
</dbReference>
<keyword evidence="3" id="KW-0689">Ribosomal protein</keyword>
<dbReference type="EMBL" id="JAEUBF010000637">
    <property type="protein sequence ID" value="KAH3676425.1"/>
    <property type="molecule type" value="Genomic_DNA"/>
</dbReference>
<keyword evidence="5" id="KW-0687">Ribonucleoprotein</keyword>
<accession>A0A9P8PRU5</accession>
<evidence type="ECO:0000256" key="3">
    <source>
        <dbReference type="ARBA" id="ARBA00022980"/>
    </source>
</evidence>
<comment type="subcellular location">
    <subcellularLocation>
        <location evidence="1">Mitochondrion</location>
    </subcellularLocation>
</comment>
<dbReference type="Pfam" id="PF05046">
    <property type="entry name" value="Img2"/>
    <property type="match status" value="1"/>
</dbReference>
<reference evidence="7" key="1">
    <citation type="journal article" date="2021" name="Open Biol.">
        <title>Shared evolutionary footprints suggest mitochondrial oxidative damage underlies multiple complex I losses in fungi.</title>
        <authorList>
            <person name="Schikora-Tamarit M.A."/>
            <person name="Marcet-Houben M."/>
            <person name="Nosek J."/>
            <person name="Gabaldon T."/>
        </authorList>
    </citation>
    <scope>NUCLEOTIDE SEQUENCE</scope>
    <source>
        <strain evidence="7">CBS6341</strain>
    </source>
</reference>
<dbReference type="Proteomes" id="UP000769528">
    <property type="component" value="Unassembled WGS sequence"/>
</dbReference>
<proteinExistence type="inferred from homology"/>
<reference evidence="7" key="2">
    <citation type="submission" date="2021-01" db="EMBL/GenBank/DDBJ databases">
        <authorList>
            <person name="Schikora-Tamarit M.A."/>
        </authorList>
    </citation>
    <scope>NUCLEOTIDE SEQUENCE</scope>
    <source>
        <strain evidence="7">CBS6341</strain>
    </source>
</reference>
<dbReference type="InterPro" id="IPR007740">
    <property type="entry name" value="Ribosomal_mL49"/>
</dbReference>
<dbReference type="AlphaFoldDB" id="A0A9P8PRU5"/>
<evidence type="ECO:0000256" key="1">
    <source>
        <dbReference type="ARBA" id="ARBA00004173"/>
    </source>
</evidence>
<dbReference type="OrthoDB" id="19439at2759"/>
<evidence type="ECO:0000256" key="4">
    <source>
        <dbReference type="ARBA" id="ARBA00023128"/>
    </source>
</evidence>
<evidence type="ECO:0000256" key="5">
    <source>
        <dbReference type="ARBA" id="ARBA00023274"/>
    </source>
</evidence>
<evidence type="ECO:0000313" key="8">
    <source>
        <dbReference type="Proteomes" id="UP000769528"/>
    </source>
</evidence>
<comment type="caution">
    <text evidence="7">The sequence shown here is derived from an EMBL/GenBank/DDBJ whole genome shotgun (WGS) entry which is preliminary data.</text>
</comment>
<gene>
    <name evidence="7" type="ORF">WICMUC_002056</name>
</gene>
<evidence type="ECO:0000256" key="2">
    <source>
        <dbReference type="ARBA" id="ARBA00005677"/>
    </source>
</evidence>
<evidence type="ECO:0000313" key="7">
    <source>
        <dbReference type="EMBL" id="KAH3676425.1"/>
    </source>
</evidence>
<keyword evidence="8" id="KW-1185">Reference proteome</keyword>
<evidence type="ECO:0000256" key="6">
    <source>
        <dbReference type="ARBA" id="ARBA00035191"/>
    </source>
</evidence>